<dbReference type="RefSeq" id="WP_320508862.1">
    <property type="nucleotide sequence ID" value="NZ_JAXCLW010000003.1"/>
</dbReference>
<accession>A0ABU5EBP3</accession>
<reference evidence="1 2" key="1">
    <citation type="journal article" date="2016" name="Antonie Van Leeuwenhoek">
        <title>Dongia soli sp. nov., isolated from soil from Dokdo, Korea.</title>
        <authorList>
            <person name="Kim D.U."/>
            <person name="Lee H."/>
            <person name="Kim H."/>
            <person name="Kim S.G."/>
            <person name="Ka J.O."/>
        </authorList>
    </citation>
    <scope>NUCLEOTIDE SEQUENCE [LARGE SCALE GENOMIC DNA]</scope>
    <source>
        <strain evidence="1 2">D78</strain>
    </source>
</reference>
<organism evidence="1 2">
    <name type="scientific">Dongia soli</name>
    <dbReference type="NCBI Taxonomy" id="600628"/>
    <lineage>
        <taxon>Bacteria</taxon>
        <taxon>Pseudomonadati</taxon>
        <taxon>Pseudomonadota</taxon>
        <taxon>Alphaproteobacteria</taxon>
        <taxon>Rhodospirillales</taxon>
        <taxon>Dongiaceae</taxon>
        <taxon>Dongia</taxon>
    </lineage>
</organism>
<sequence length="128" mass="14381">MKMNNVTDNRQTDLDAQELQEIAERCARAVSGPWQVLTEELVEAAWINAETEDDDLPIALLDFRSAEENKATAEFIAHARTDIPRLLAALTEARNRIEHLLAANNREIEARIAANREACELRAKLSSN</sequence>
<gene>
    <name evidence="1" type="ORF">SMD27_13155</name>
</gene>
<keyword evidence="2" id="KW-1185">Reference proteome</keyword>
<dbReference type="Proteomes" id="UP001279642">
    <property type="component" value="Unassembled WGS sequence"/>
</dbReference>
<dbReference type="EMBL" id="JAXCLW010000003">
    <property type="protein sequence ID" value="MDY0883795.1"/>
    <property type="molecule type" value="Genomic_DNA"/>
</dbReference>
<name>A0ABU5EBP3_9PROT</name>
<evidence type="ECO:0000313" key="1">
    <source>
        <dbReference type="EMBL" id="MDY0883795.1"/>
    </source>
</evidence>
<proteinExistence type="predicted"/>
<comment type="caution">
    <text evidence="1">The sequence shown here is derived from an EMBL/GenBank/DDBJ whole genome shotgun (WGS) entry which is preliminary data.</text>
</comment>
<evidence type="ECO:0000313" key="2">
    <source>
        <dbReference type="Proteomes" id="UP001279642"/>
    </source>
</evidence>
<protein>
    <submittedName>
        <fullName evidence="1">Uncharacterized protein</fullName>
    </submittedName>
</protein>